<evidence type="ECO:0000313" key="3">
    <source>
        <dbReference type="Proteomes" id="UP000179441"/>
    </source>
</evidence>
<evidence type="ECO:0008006" key="4">
    <source>
        <dbReference type="Google" id="ProtNLM"/>
    </source>
</evidence>
<sequence>MPYMFKRKERRRRFAELHRQLAQALPSGTLLYLVAAPTDIDFIMRRALWGHLSPAEMRRALTGELQDPWVQHVQAYEPTFKAYAPYQRLFWLSLPVDAGLEGYAKGSAQQRFRNWLAGADSEAATTLEGWRETADTMARGLPRDFKPTPVTEAQQEWFWDQFCSLGAFNEPFPAASVPARGVFRRAKFHTRGGRRGESILKVTRPDNPEIKPSYQSVLTLFNAKKLRFPGSEIFKLIDHVDPALGRVNCAMRLDLRHVQDEKDQSTTTAKNIRDQVRQRGVAALNDDELKNQMRELREYNNLLSAEPGQKGMNVDFVFTAGADSLAKVRNLEQSLRNIMDRSKVTLRSFPGSQAGLIKIFAPGNEKQAGLDGMGHPTTPTKWSRFVPLISTGLGNSTGIPLLVNYSTLRREIALLDLQGASGRGHVGVILIGGSPGGGKSHCSKLIVIGLMKRRSRIHVVDPTDTREWEKGIGREPGVKVIDVAGGKVSMDLLRLLNPDVGGEVFVDHLMPLLGYPAESKEGDRLELLLEPASRDTKGIGSWNRLVEVLRREASTDADREMLDKFDVLSNRSYMRALTDESLEAPDISQLSGLVWNMAGIPLPTSTENDSEHLSSRISRRERAGQAIYGICAELSQQLFFNDSQSSDFIVLEEAEGYLNSPAGGKRAHKITREARRLNTGLLVISQNLINDCRKMGTEFVTQTILTRFDEDDVAKAHLERFMGITEAEYPDVVRRYIDDTSPPELNDNLEMSMDIGDFDIAMSDFGKTIPGREGECFFRDEFRRVGRGKLLAAPTAELAERLNTNPNEQKDNDRDDERNQQRGAA</sequence>
<dbReference type="EMBL" id="MLIS01000004">
    <property type="protein sequence ID" value="OHU76086.1"/>
    <property type="molecule type" value="Genomic_DNA"/>
</dbReference>
<feature type="region of interest" description="Disordered" evidence="1">
    <location>
        <begin position="796"/>
        <end position="825"/>
    </location>
</feature>
<comment type="caution">
    <text evidence="2">The sequence shown here is derived from an EMBL/GenBank/DDBJ whole genome shotgun (WGS) entry which is preliminary data.</text>
</comment>
<dbReference type="Gene3D" id="3.40.50.300">
    <property type="entry name" value="P-loop containing nucleotide triphosphate hydrolases"/>
    <property type="match status" value="2"/>
</dbReference>
<evidence type="ECO:0000313" key="2">
    <source>
        <dbReference type="EMBL" id="OHU76086.1"/>
    </source>
</evidence>
<evidence type="ECO:0000256" key="1">
    <source>
        <dbReference type="SAM" id="MobiDB-lite"/>
    </source>
</evidence>
<feature type="compositionally biased region" description="Basic and acidic residues" evidence="1">
    <location>
        <begin position="808"/>
        <end position="825"/>
    </location>
</feature>
<organism evidence="2 3">
    <name type="scientific">Mycobacteroides chelonae</name>
    <name type="common">Mycobacterium chelonae</name>
    <dbReference type="NCBI Taxonomy" id="1774"/>
    <lineage>
        <taxon>Bacteria</taxon>
        <taxon>Bacillati</taxon>
        <taxon>Actinomycetota</taxon>
        <taxon>Actinomycetes</taxon>
        <taxon>Mycobacteriales</taxon>
        <taxon>Mycobacteriaceae</taxon>
        <taxon>Mycobacteroides</taxon>
    </lineage>
</organism>
<dbReference type="InterPro" id="IPR027417">
    <property type="entry name" value="P-loop_NTPase"/>
</dbReference>
<protein>
    <recommendedName>
        <fullName evidence="4">ATP-binding protein</fullName>
    </recommendedName>
</protein>
<accession>A0A1S1LYB0</accession>
<dbReference type="RefSeq" id="WP_070952791.1">
    <property type="nucleotide sequence ID" value="NZ_MLIS01000004.1"/>
</dbReference>
<reference evidence="2 3" key="1">
    <citation type="submission" date="2016-10" db="EMBL/GenBank/DDBJ databases">
        <title>Evaluation of Human, Veterinary and Environmental Mycobacterium chelonae Isolates by Core Genome Phylogenomic Analysis, Targeted Gene Comparison, and Anti-microbial Susceptibility Patterns: A Tale of Mistaken Identities.</title>
        <authorList>
            <person name="Fogelson S.B."/>
            <person name="Camus A.C."/>
            <person name="Lorenz W."/>
            <person name="Vasireddy R."/>
            <person name="Vasireddy S."/>
            <person name="Smith T."/>
            <person name="Brown-Elliott B.A."/>
            <person name="Wallace R.J.Jr."/>
            <person name="Hasan N.A."/>
            <person name="Reischl U."/>
            <person name="Sanchez S."/>
        </authorList>
    </citation>
    <scope>NUCLEOTIDE SEQUENCE [LARGE SCALE GENOMIC DNA]</scope>
    <source>
        <strain evidence="2 3">15518</strain>
    </source>
</reference>
<dbReference type="AlphaFoldDB" id="A0A1S1LYB0"/>
<proteinExistence type="predicted"/>
<dbReference type="Pfam" id="PF12846">
    <property type="entry name" value="AAA_10"/>
    <property type="match status" value="1"/>
</dbReference>
<keyword evidence="3" id="KW-1185">Reference proteome</keyword>
<dbReference type="SUPFAM" id="SSF52540">
    <property type="entry name" value="P-loop containing nucleoside triphosphate hydrolases"/>
    <property type="match status" value="1"/>
</dbReference>
<name>A0A1S1LYB0_MYCCH</name>
<dbReference type="Proteomes" id="UP000179441">
    <property type="component" value="Unassembled WGS sequence"/>
</dbReference>
<gene>
    <name evidence="2" type="ORF">BKG84_24645</name>
</gene>